<evidence type="ECO:0000256" key="2">
    <source>
        <dbReference type="ARBA" id="ARBA00023125"/>
    </source>
</evidence>
<dbReference type="SUPFAM" id="SSF46689">
    <property type="entry name" value="Homeodomain-like"/>
    <property type="match status" value="1"/>
</dbReference>
<dbReference type="PROSITE" id="PS50977">
    <property type="entry name" value="HTH_TETR_2"/>
    <property type="match status" value="1"/>
</dbReference>
<dbReference type="EMBL" id="AYZM01000149">
    <property type="protein sequence ID" value="KRN18474.1"/>
    <property type="molecule type" value="Genomic_DNA"/>
</dbReference>
<evidence type="ECO:0000256" key="3">
    <source>
        <dbReference type="ARBA" id="ARBA00023163"/>
    </source>
</evidence>
<accession>A0A0R2F0B8</accession>
<dbReference type="InterPro" id="IPR009057">
    <property type="entry name" value="Homeodomain-like_sf"/>
</dbReference>
<evidence type="ECO:0000256" key="1">
    <source>
        <dbReference type="ARBA" id="ARBA00023015"/>
    </source>
</evidence>
<proteinExistence type="predicted"/>
<evidence type="ECO:0000313" key="6">
    <source>
        <dbReference type="EMBL" id="KRN18474.1"/>
    </source>
</evidence>
<dbReference type="GO" id="GO:0000976">
    <property type="term" value="F:transcription cis-regulatory region binding"/>
    <property type="evidence" value="ECO:0007669"/>
    <property type="project" value="TreeGrafter"/>
</dbReference>
<sequence length="199" mass="23009">MKTMGKREDNARQTRQKLLDTANRLIVKNGYEDVSVDSIVQESGIAKGTFYNYFQHKEDLIFELSKARFSQVIDEETFRNSKAVEVIQSYLVNFITVIYKSNVELTRQWVRYISTANTSNQQKWQLDVESLQRLLERLVTDQRLQSDTPVASLATVLLTQMYGVILAWCIAPNSVNPVQSTNDFCERQVPLMLDQFLID</sequence>
<feature type="domain" description="HTH tetR-type" evidence="5">
    <location>
        <begin position="12"/>
        <end position="72"/>
    </location>
</feature>
<evidence type="ECO:0000259" key="5">
    <source>
        <dbReference type="PROSITE" id="PS50977"/>
    </source>
</evidence>
<dbReference type="GO" id="GO:0003700">
    <property type="term" value="F:DNA-binding transcription factor activity"/>
    <property type="evidence" value="ECO:0007669"/>
    <property type="project" value="TreeGrafter"/>
</dbReference>
<dbReference type="PANTHER" id="PTHR30055">
    <property type="entry name" value="HTH-TYPE TRANSCRIPTIONAL REGULATOR RUTR"/>
    <property type="match status" value="1"/>
</dbReference>
<reference evidence="6 7" key="1">
    <citation type="journal article" date="2015" name="Genome Announc.">
        <title>Expanding the biotechnology potential of lactobacilli through comparative genomics of 213 strains and associated genera.</title>
        <authorList>
            <person name="Sun Z."/>
            <person name="Harris H.M."/>
            <person name="McCann A."/>
            <person name="Guo C."/>
            <person name="Argimon S."/>
            <person name="Zhang W."/>
            <person name="Yang X."/>
            <person name="Jeffery I.B."/>
            <person name="Cooney J.C."/>
            <person name="Kagawa T.F."/>
            <person name="Liu W."/>
            <person name="Song Y."/>
            <person name="Salvetti E."/>
            <person name="Wrobel A."/>
            <person name="Rasinkangas P."/>
            <person name="Parkhill J."/>
            <person name="Rea M.C."/>
            <person name="O'Sullivan O."/>
            <person name="Ritari J."/>
            <person name="Douillard F.P."/>
            <person name="Paul Ross R."/>
            <person name="Yang R."/>
            <person name="Briner A.E."/>
            <person name="Felis G.E."/>
            <person name="de Vos W.M."/>
            <person name="Barrangou R."/>
            <person name="Klaenhammer T.R."/>
            <person name="Caufield P.W."/>
            <person name="Cui Y."/>
            <person name="Zhang H."/>
            <person name="O'Toole P.W."/>
        </authorList>
    </citation>
    <scope>NUCLEOTIDE SEQUENCE [LARGE SCALE GENOMIC DNA]</scope>
    <source>
        <strain evidence="6 7">DSM 23365</strain>
    </source>
</reference>
<dbReference type="Pfam" id="PF00440">
    <property type="entry name" value="TetR_N"/>
    <property type="match status" value="1"/>
</dbReference>
<dbReference type="InterPro" id="IPR001647">
    <property type="entry name" value="HTH_TetR"/>
</dbReference>
<protein>
    <recommendedName>
        <fullName evidence="5">HTH tetR-type domain-containing protein</fullName>
    </recommendedName>
</protein>
<dbReference type="AlphaFoldDB" id="A0A0R2F0B8"/>
<dbReference type="STRING" id="1423804.FD14_GL002012"/>
<name>A0A0R2F0B8_9LACO</name>
<dbReference type="InterPro" id="IPR050109">
    <property type="entry name" value="HTH-type_TetR-like_transc_reg"/>
</dbReference>
<organism evidence="6 7">
    <name type="scientific">Secundilactobacillus similis DSM 23365 = JCM 2765</name>
    <dbReference type="NCBI Taxonomy" id="1423804"/>
    <lineage>
        <taxon>Bacteria</taxon>
        <taxon>Bacillati</taxon>
        <taxon>Bacillota</taxon>
        <taxon>Bacilli</taxon>
        <taxon>Lactobacillales</taxon>
        <taxon>Lactobacillaceae</taxon>
        <taxon>Secundilactobacillus</taxon>
    </lineage>
</organism>
<dbReference type="PANTHER" id="PTHR30055:SF234">
    <property type="entry name" value="HTH-TYPE TRANSCRIPTIONAL REGULATOR BETI"/>
    <property type="match status" value="1"/>
</dbReference>
<evidence type="ECO:0000256" key="4">
    <source>
        <dbReference type="PROSITE-ProRule" id="PRU00335"/>
    </source>
</evidence>
<dbReference type="PRINTS" id="PR00455">
    <property type="entry name" value="HTHTETR"/>
</dbReference>
<dbReference type="PATRIC" id="fig|1423804.4.peg.2181"/>
<keyword evidence="7" id="KW-1185">Reference proteome</keyword>
<comment type="caution">
    <text evidence="6">The sequence shown here is derived from an EMBL/GenBank/DDBJ whole genome shotgun (WGS) entry which is preliminary data.</text>
</comment>
<keyword evidence="3" id="KW-0804">Transcription</keyword>
<dbReference type="Proteomes" id="UP000051442">
    <property type="component" value="Unassembled WGS sequence"/>
</dbReference>
<evidence type="ECO:0000313" key="7">
    <source>
        <dbReference type="Proteomes" id="UP000051442"/>
    </source>
</evidence>
<keyword evidence="2 4" id="KW-0238">DNA-binding</keyword>
<keyword evidence="1" id="KW-0805">Transcription regulation</keyword>
<dbReference type="Gene3D" id="1.10.357.10">
    <property type="entry name" value="Tetracycline Repressor, domain 2"/>
    <property type="match status" value="1"/>
</dbReference>
<gene>
    <name evidence="6" type="ORF">FD14_GL002012</name>
</gene>
<feature type="DNA-binding region" description="H-T-H motif" evidence="4">
    <location>
        <begin position="35"/>
        <end position="54"/>
    </location>
</feature>